<evidence type="ECO:0008006" key="3">
    <source>
        <dbReference type="Google" id="ProtNLM"/>
    </source>
</evidence>
<evidence type="ECO:0000313" key="2">
    <source>
        <dbReference type="Proteomes" id="UP000036987"/>
    </source>
</evidence>
<keyword evidence="2" id="KW-1185">Reference proteome</keyword>
<organism evidence="1 2">
    <name type="scientific">Zostera marina</name>
    <name type="common">Eelgrass</name>
    <dbReference type="NCBI Taxonomy" id="29655"/>
    <lineage>
        <taxon>Eukaryota</taxon>
        <taxon>Viridiplantae</taxon>
        <taxon>Streptophyta</taxon>
        <taxon>Embryophyta</taxon>
        <taxon>Tracheophyta</taxon>
        <taxon>Spermatophyta</taxon>
        <taxon>Magnoliopsida</taxon>
        <taxon>Liliopsida</taxon>
        <taxon>Zosteraceae</taxon>
        <taxon>Zostera</taxon>
    </lineage>
</organism>
<proteinExistence type="predicted"/>
<dbReference type="EMBL" id="LFYR01000729">
    <property type="protein sequence ID" value="KMZ70360.1"/>
    <property type="molecule type" value="Genomic_DNA"/>
</dbReference>
<protein>
    <recommendedName>
        <fullName evidence="3">Pentatricopeptide repeat-containing protein</fullName>
    </recommendedName>
</protein>
<evidence type="ECO:0000313" key="1">
    <source>
        <dbReference type="EMBL" id="KMZ70360.1"/>
    </source>
</evidence>
<reference evidence="2" key="1">
    <citation type="journal article" date="2016" name="Nature">
        <title>The genome of the seagrass Zostera marina reveals angiosperm adaptation to the sea.</title>
        <authorList>
            <person name="Olsen J.L."/>
            <person name="Rouze P."/>
            <person name="Verhelst B."/>
            <person name="Lin Y.-C."/>
            <person name="Bayer T."/>
            <person name="Collen J."/>
            <person name="Dattolo E."/>
            <person name="De Paoli E."/>
            <person name="Dittami S."/>
            <person name="Maumus F."/>
            <person name="Michel G."/>
            <person name="Kersting A."/>
            <person name="Lauritano C."/>
            <person name="Lohaus R."/>
            <person name="Toepel M."/>
            <person name="Tonon T."/>
            <person name="Vanneste K."/>
            <person name="Amirebrahimi M."/>
            <person name="Brakel J."/>
            <person name="Bostroem C."/>
            <person name="Chovatia M."/>
            <person name="Grimwood J."/>
            <person name="Jenkins J.W."/>
            <person name="Jueterbock A."/>
            <person name="Mraz A."/>
            <person name="Stam W.T."/>
            <person name="Tice H."/>
            <person name="Bornberg-Bauer E."/>
            <person name="Green P.J."/>
            <person name="Pearson G.A."/>
            <person name="Procaccini G."/>
            <person name="Duarte C.M."/>
            <person name="Schmutz J."/>
            <person name="Reusch T.B.H."/>
            <person name="Van de Peer Y."/>
        </authorList>
    </citation>
    <scope>NUCLEOTIDE SEQUENCE [LARGE SCALE GENOMIC DNA]</scope>
    <source>
        <strain evidence="2">cv. Finnish</strain>
    </source>
</reference>
<dbReference type="OrthoDB" id="185373at2759"/>
<dbReference type="AlphaFoldDB" id="A0A0K9PQ43"/>
<accession>A0A0K9PQ43</accession>
<dbReference type="Proteomes" id="UP000036987">
    <property type="component" value="Unassembled WGS sequence"/>
</dbReference>
<comment type="caution">
    <text evidence="1">The sequence shown here is derived from an EMBL/GenBank/DDBJ whole genome shotgun (WGS) entry which is preliminary data.</text>
</comment>
<gene>
    <name evidence="1" type="ORF">ZOSMA_1G03420</name>
</gene>
<sequence>MLSKLYACVGRWEDVCTVRRRIRAIGADKDHRYHHHHPGLSWIEIKDRFHVFSADDELHEHVEDARFELRRMKMTMIGLQQDYKNPNLSDLKCRFL</sequence>
<name>A0A0K9PQ43_ZOSMR</name>